<accession>A0AC34Q8U7</accession>
<reference evidence="2" key="1">
    <citation type="submission" date="2022-11" db="UniProtKB">
        <authorList>
            <consortium name="WormBaseParasite"/>
        </authorList>
    </citation>
    <scope>IDENTIFICATION</scope>
</reference>
<evidence type="ECO:0000313" key="1">
    <source>
        <dbReference type="Proteomes" id="UP000887576"/>
    </source>
</evidence>
<evidence type="ECO:0000313" key="2">
    <source>
        <dbReference type="WBParaSite" id="JU765_v2.g13944.t1"/>
    </source>
</evidence>
<sequence>MPFVANSESIFDLIHSAQHYPRRFSSHDLQNLLPIETKQETIQLLFERSEKLAVLERLQKISSALAIEALIALRNQAWKEWIRNSLVCFSICELEIRCSYAGLKS</sequence>
<organism evidence="1 2">
    <name type="scientific">Panagrolaimus sp. JU765</name>
    <dbReference type="NCBI Taxonomy" id="591449"/>
    <lineage>
        <taxon>Eukaryota</taxon>
        <taxon>Metazoa</taxon>
        <taxon>Ecdysozoa</taxon>
        <taxon>Nematoda</taxon>
        <taxon>Chromadorea</taxon>
        <taxon>Rhabditida</taxon>
        <taxon>Tylenchina</taxon>
        <taxon>Panagrolaimomorpha</taxon>
        <taxon>Panagrolaimoidea</taxon>
        <taxon>Panagrolaimidae</taxon>
        <taxon>Panagrolaimus</taxon>
    </lineage>
</organism>
<protein>
    <submittedName>
        <fullName evidence="2">Maturase K</fullName>
    </submittedName>
</protein>
<dbReference type="WBParaSite" id="JU765_v2.g13944.t1">
    <property type="protein sequence ID" value="JU765_v2.g13944.t1"/>
    <property type="gene ID" value="JU765_v2.g13944"/>
</dbReference>
<name>A0AC34Q8U7_9BILA</name>
<proteinExistence type="predicted"/>
<dbReference type="Proteomes" id="UP000887576">
    <property type="component" value="Unplaced"/>
</dbReference>